<dbReference type="InterPro" id="IPR034660">
    <property type="entry name" value="DinB/YfiT-like"/>
</dbReference>
<protein>
    <submittedName>
        <fullName evidence="2">DinB family protein</fullName>
    </submittedName>
</protein>
<accession>A0ABX1YBH0</accession>
<dbReference type="SUPFAM" id="SSF109854">
    <property type="entry name" value="DinB/YfiT-like putative metalloenzymes"/>
    <property type="match status" value="1"/>
</dbReference>
<evidence type="ECO:0000313" key="2">
    <source>
        <dbReference type="EMBL" id="NOU78297.1"/>
    </source>
</evidence>
<feature type="domain" description="DinB-like" evidence="1">
    <location>
        <begin position="24"/>
        <end position="172"/>
    </location>
</feature>
<dbReference type="Gene3D" id="1.20.120.450">
    <property type="entry name" value="dinb family like domain"/>
    <property type="match status" value="1"/>
</dbReference>
<dbReference type="EMBL" id="WHOB01000018">
    <property type="protein sequence ID" value="NOU78297.1"/>
    <property type="molecule type" value="Genomic_DNA"/>
</dbReference>
<evidence type="ECO:0000313" key="3">
    <source>
        <dbReference type="Proteomes" id="UP000596857"/>
    </source>
</evidence>
<sequence length="179" mass="20356">MKLTLDMPLFSTQRRLLLMMNHNEEIRDQICAAVSGFSSETLNRKPAEGKWSPVQVLEHLYLMEKAITAGIMQALAATEEAVTEPKPYQLTLDRNRFIDAPPHLVPSEEVIPLGDVRARLDQSRSDLKTVLAQSEESLWNRKLYPHPVFGTMDVAQWVDFIGIHEERHLAQLKEALDGI</sequence>
<evidence type="ECO:0000259" key="1">
    <source>
        <dbReference type="Pfam" id="PF12867"/>
    </source>
</evidence>
<reference evidence="2 3" key="1">
    <citation type="submission" date="2019-10" db="EMBL/GenBank/DDBJ databases">
        <title>Description of Paenibacillus terricola sp. nov.</title>
        <authorList>
            <person name="Carlier A."/>
            <person name="Qi S."/>
        </authorList>
    </citation>
    <scope>NUCLEOTIDE SEQUENCE [LARGE SCALE GENOMIC DNA]</scope>
    <source>
        <strain evidence="2 3">LMG 31459</strain>
    </source>
</reference>
<dbReference type="Proteomes" id="UP000596857">
    <property type="component" value="Unassembled WGS sequence"/>
</dbReference>
<proteinExistence type="predicted"/>
<comment type="caution">
    <text evidence="2">The sequence shown here is derived from an EMBL/GenBank/DDBJ whole genome shotgun (WGS) entry which is preliminary data.</text>
</comment>
<gene>
    <name evidence="2" type="ORF">GC101_05320</name>
</gene>
<name>A0ABX1YBH0_9BACL</name>
<dbReference type="Pfam" id="PF12867">
    <property type="entry name" value="DinB_2"/>
    <property type="match status" value="1"/>
</dbReference>
<keyword evidence="3" id="KW-1185">Reference proteome</keyword>
<dbReference type="InterPro" id="IPR024775">
    <property type="entry name" value="DinB-like"/>
</dbReference>
<organism evidence="2 3">
    <name type="scientific">Paenibacillus phytohabitans</name>
    <dbReference type="NCBI Taxonomy" id="2654978"/>
    <lineage>
        <taxon>Bacteria</taxon>
        <taxon>Bacillati</taxon>
        <taxon>Bacillota</taxon>
        <taxon>Bacilli</taxon>
        <taxon>Bacillales</taxon>
        <taxon>Paenibacillaceae</taxon>
        <taxon>Paenibacillus</taxon>
    </lineage>
</organism>